<dbReference type="InterPro" id="IPR038731">
    <property type="entry name" value="RgtA/B/C-like"/>
</dbReference>
<evidence type="ECO:0000256" key="3">
    <source>
        <dbReference type="ARBA" id="ARBA00022676"/>
    </source>
</evidence>
<feature type="transmembrane region" description="Helical" evidence="8">
    <location>
        <begin position="256"/>
        <end position="272"/>
    </location>
</feature>
<feature type="transmembrane region" description="Helical" evidence="8">
    <location>
        <begin position="340"/>
        <end position="358"/>
    </location>
</feature>
<dbReference type="Proteomes" id="UP000228996">
    <property type="component" value="Unassembled WGS sequence"/>
</dbReference>
<organism evidence="10 11">
    <name type="scientific">Candidatus Shapirobacteria bacterium CG08_land_8_20_14_0_20_39_18</name>
    <dbReference type="NCBI Taxonomy" id="1974883"/>
    <lineage>
        <taxon>Bacteria</taxon>
        <taxon>Candidatus Shapironibacteriota</taxon>
    </lineage>
</organism>
<dbReference type="PANTHER" id="PTHR33908">
    <property type="entry name" value="MANNOSYLTRANSFERASE YKCB-RELATED"/>
    <property type="match status" value="1"/>
</dbReference>
<evidence type="ECO:0000256" key="1">
    <source>
        <dbReference type="ARBA" id="ARBA00004651"/>
    </source>
</evidence>
<evidence type="ECO:0000256" key="7">
    <source>
        <dbReference type="ARBA" id="ARBA00023136"/>
    </source>
</evidence>
<feature type="transmembrane region" description="Helical" evidence="8">
    <location>
        <begin position="279"/>
        <end position="298"/>
    </location>
</feature>
<comment type="subcellular location">
    <subcellularLocation>
        <location evidence="1">Cell membrane</location>
        <topology evidence="1">Multi-pass membrane protein</topology>
    </subcellularLocation>
</comment>
<sequence>MTNIHDSISNIKYLVSNIILFFLLILGFYYRIYGLDNNYSFWTDENHVAIFVRAILERGQPALTNGYSTGVYQWLQYWISALSACIFGLNEFAIRLPSVFFGVLTILVIYLLGKEIFNRRVGLLSTFFITFMNIEILFSRQARPYQALQFFYLLGFYFIYRLTKEKIFNWRYFLGFLGCSVFASLMHGLGLTIFFSGFIYLLIFKASWFGKKWMFLGIFLLVLFGLIFKVQIFSILSSIGRTNNLFYYRVFMTHNYLPFCFLSFVGGLFLFWQKEYQKLTMFLLIFLIQAPIVSYFLFQPFTRYLYPIFGFIILLASYGMMDIGYLIFDIRKRVQGPASNIQYLVSGILIFVVVFSLWKSNKISFSPQKEYSLNADMQEIPEVDWKKVYGFVENTMKDNPKAVLITNWSDLPVWYLGEGKLDYILRKVDIETIETFSGAKIVNNLESLNGIIKRYPKGILVLDSWDDQVPEDIREFSHKNLKKELEVDRLYSVQPRYWPVSVYSWGIL</sequence>
<feature type="transmembrane region" description="Helical" evidence="8">
    <location>
        <begin position="304"/>
        <end position="328"/>
    </location>
</feature>
<evidence type="ECO:0000256" key="6">
    <source>
        <dbReference type="ARBA" id="ARBA00022989"/>
    </source>
</evidence>
<comment type="caution">
    <text evidence="10">The sequence shown here is derived from an EMBL/GenBank/DDBJ whole genome shotgun (WGS) entry which is preliminary data.</text>
</comment>
<evidence type="ECO:0000313" key="11">
    <source>
        <dbReference type="Proteomes" id="UP000228996"/>
    </source>
</evidence>
<dbReference type="GO" id="GO:0016763">
    <property type="term" value="F:pentosyltransferase activity"/>
    <property type="evidence" value="ECO:0007669"/>
    <property type="project" value="TreeGrafter"/>
</dbReference>
<dbReference type="GO" id="GO:0005886">
    <property type="term" value="C:plasma membrane"/>
    <property type="evidence" value="ECO:0007669"/>
    <property type="project" value="UniProtKB-SubCell"/>
</dbReference>
<keyword evidence="6 8" id="KW-1133">Transmembrane helix</keyword>
<dbReference type="PANTHER" id="PTHR33908:SF11">
    <property type="entry name" value="MEMBRANE PROTEIN"/>
    <property type="match status" value="1"/>
</dbReference>
<evidence type="ECO:0000256" key="5">
    <source>
        <dbReference type="ARBA" id="ARBA00022692"/>
    </source>
</evidence>
<dbReference type="InterPro" id="IPR050297">
    <property type="entry name" value="LipidA_mod_glycosyltrf_83"/>
</dbReference>
<keyword evidence="4" id="KW-0808">Transferase</keyword>
<feature type="transmembrane region" description="Helical" evidence="8">
    <location>
        <begin position="12"/>
        <end position="32"/>
    </location>
</feature>
<proteinExistence type="predicted"/>
<feature type="transmembrane region" description="Helical" evidence="8">
    <location>
        <begin position="96"/>
        <end position="113"/>
    </location>
</feature>
<keyword evidence="5 8" id="KW-0812">Transmembrane</keyword>
<dbReference type="AlphaFoldDB" id="A0A2M6XBZ2"/>
<evidence type="ECO:0000256" key="8">
    <source>
        <dbReference type="SAM" id="Phobius"/>
    </source>
</evidence>
<feature type="transmembrane region" description="Helical" evidence="8">
    <location>
        <begin position="172"/>
        <end position="203"/>
    </location>
</feature>
<dbReference type="GO" id="GO:0009103">
    <property type="term" value="P:lipopolysaccharide biosynthetic process"/>
    <property type="evidence" value="ECO:0007669"/>
    <property type="project" value="UniProtKB-ARBA"/>
</dbReference>
<dbReference type="Pfam" id="PF13231">
    <property type="entry name" value="PMT_2"/>
    <property type="match status" value="1"/>
</dbReference>
<gene>
    <name evidence="10" type="ORF">COT44_04800</name>
</gene>
<evidence type="ECO:0000259" key="9">
    <source>
        <dbReference type="Pfam" id="PF13231"/>
    </source>
</evidence>
<evidence type="ECO:0000256" key="2">
    <source>
        <dbReference type="ARBA" id="ARBA00022475"/>
    </source>
</evidence>
<name>A0A2M6XBZ2_9BACT</name>
<reference evidence="11" key="1">
    <citation type="submission" date="2017-09" db="EMBL/GenBank/DDBJ databases">
        <title>Depth-based differentiation of microbial function through sediment-hosted aquifers and enrichment of novel symbionts in the deep terrestrial subsurface.</title>
        <authorList>
            <person name="Probst A.J."/>
            <person name="Ladd B."/>
            <person name="Jarett J.K."/>
            <person name="Geller-Mcgrath D.E."/>
            <person name="Sieber C.M.K."/>
            <person name="Emerson J.B."/>
            <person name="Anantharaman K."/>
            <person name="Thomas B.C."/>
            <person name="Malmstrom R."/>
            <person name="Stieglmeier M."/>
            <person name="Klingl A."/>
            <person name="Woyke T."/>
            <person name="Ryan C.M."/>
            <person name="Banfield J.F."/>
        </authorList>
    </citation>
    <scope>NUCLEOTIDE SEQUENCE [LARGE SCALE GENOMIC DNA]</scope>
</reference>
<keyword evidence="2" id="KW-1003">Cell membrane</keyword>
<evidence type="ECO:0000256" key="4">
    <source>
        <dbReference type="ARBA" id="ARBA00022679"/>
    </source>
</evidence>
<protein>
    <recommendedName>
        <fullName evidence="9">Glycosyltransferase RgtA/B/C/D-like domain-containing protein</fullName>
    </recommendedName>
</protein>
<dbReference type="EMBL" id="PEYO01000022">
    <property type="protein sequence ID" value="PIU03184.1"/>
    <property type="molecule type" value="Genomic_DNA"/>
</dbReference>
<keyword evidence="7 8" id="KW-0472">Membrane</keyword>
<feature type="domain" description="Glycosyltransferase RgtA/B/C/D-like" evidence="9">
    <location>
        <begin position="77"/>
        <end position="224"/>
    </location>
</feature>
<feature type="transmembrane region" description="Helical" evidence="8">
    <location>
        <begin position="119"/>
        <end position="138"/>
    </location>
</feature>
<feature type="transmembrane region" description="Helical" evidence="8">
    <location>
        <begin position="215"/>
        <end position="236"/>
    </location>
</feature>
<keyword evidence="3" id="KW-0328">Glycosyltransferase</keyword>
<accession>A0A2M6XBZ2</accession>
<evidence type="ECO:0000313" key="10">
    <source>
        <dbReference type="EMBL" id="PIU03184.1"/>
    </source>
</evidence>